<dbReference type="SUPFAM" id="SSF55874">
    <property type="entry name" value="ATPase domain of HSP90 chaperone/DNA topoisomerase II/histidine kinase"/>
    <property type="match status" value="1"/>
</dbReference>
<evidence type="ECO:0000256" key="1">
    <source>
        <dbReference type="ARBA" id="ARBA00000085"/>
    </source>
</evidence>
<proteinExistence type="predicted"/>
<keyword evidence="8" id="KW-1133">Transmembrane helix</keyword>
<comment type="catalytic activity">
    <reaction evidence="1">
        <text>ATP + protein L-histidine = ADP + protein N-phospho-L-histidine.</text>
        <dbReference type="EC" id="2.7.13.3"/>
    </reaction>
</comment>
<keyword evidence="3" id="KW-0808">Transferase</keyword>
<keyword evidence="4" id="KW-0547">Nucleotide-binding</keyword>
<dbReference type="RefSeq" id="WP_210041303.1">
    <property type="nucleotide sequence ID" value="NZ_JBHLVU010000073.1"/>
</dbReference>
<evidence type="ECO:0000313" key="10">
    <source>
        <dbReference type="EMBL" id="MBW7457901.1"/>
    </source>
</evidence>
<dbReference type="Proteomes" id="UP001519887">
    <property type="component" value="Unassembled WGS sequence"/>
</dbReference>
<feature type="transmembrane region" description="Helical" evidence="8">
    <location>
        <begin position="144"/>
        <end position="163"/>
    </location>
</feature>
<feature type="transmembrane region" description="Helical" evidence="8">
    <location>
        <begin position="27"/>
        <end position="46"/>
    </location>
</feature>
<reference evidence="10 11" key="1">
    <citation type="submission" date="2021-07" db="EMBL/GenBank/DDBJ databases">
        <title>Paenibacillus radiodurans sp. nov., isolated from the southeastern edge of Tengger Desert.</title>
        <authorList>
            <person name="Zhang G."/>
        </authorList>
    </citation>
    <scope>NUCLEOTIDE SEQUENCE [LARGE SCALE GENOMIC DNA]</scope>
    <source>
        <strain evidence="10 11">CCM 7311</strain>
    </source>
</reference>
<keyword evidence="5 10" id="KW-0418">Kinase</keyword>
<feature type="transmembrane region" description="Helical" evidence="8">
    <location>
        <begin position="52"/>
        <end position="71"/>
    </location>
</feature>
<feature type="transmembrane region" description="Helical" evidence="8">
    <location>
        <begin position="83"/>
        <end position="101"/>
    </location>
</feature>
<evidence type="ECO:0000256" key="4">
    <source>
        <dbReference type="ARBA" id="ARBA00022741"/>
    </source>
</evidence>
<dbReference type="PRINTS" id="PR00344">
    <property type="entry name" value="BCTRLSENSOR"/>
</dbReference>
<dbReference type="InterPro" id="IPR050980">
    <property type="entry name" value="2C_sensor_his_kinase"/>
</dbReference>
<organism evidence="10 11">
    <name type="scientific">Paenibacillus sepulcri</name>
    <dbReference type="NCBI Taxonomy" id="359917"/>
    <lineage>
        <taxon>Bacteria</taxon>
        <taxon>Bacillati</taxon>
        <taxon>Bacillota</taxon>
        <taxon>Bacilli</taxon>
        <taxon>Bacillales</taxon>
        <taxon>Paenibacillaceae</taxon>
        <taxon>Paenibacillus</taxon>
    </lineage>
</organism>
<feature type="domain" description="Histidine kinase" evidence="9">
    <location>
        <begin position="221"/>
        <end position="431"/>
    </location>
</feature>
<keyword evidence="8" id="KW-0472">Membrane</keyword>
<dbReference type="Pfam" id="PF02518">
    <property type="entry name" value="HATPase_c"/>
    <property type="match status" value="1"/>
</dbReference>
<evidence type="ECO:0000256" key="3">
    <source>
        <dbReference type="ARBA" id="ARBA00022679"/>
    </source>
</evidence>
<dbReference type="PANTHER" id="PTHR44936:SF10">
    <property type="entry name" value="SENSOR PROTEIN RSTB"/>
    <property type="match status" value="1"/>
</dbReference>
<evidence type="ECO:0000256" key="7">
    <source>
        <dbReference type="ARBA" id="ARBA00023012"/>
    </source>
</evidence>
<feature type="transmembrane region" description="Helical" evidence="8">
    <location>
        <begin position="113"/>
        <end position="132"/>
    </location>
</feature>
<evidence type="ECO:0000259" key="9">
    <source>
        <dbReference type="PROSITE" id="PS50109"/>
    </source>
</evidence>
<keyword evidence="11" id="KW-1185">Reference proteome</keyword>
<evidence type="ECO:0000313" key="11">
    <source>
        <dbReference type="Proteomes" id="UP001519887"/>
    </source>
</evidence>
<protein>
    <recommendedName>
        <fullName evidence="2">histidine kinase</fullName>
        <ecNumber evidence="2">2.7.13.3</ecNumber>
    </recommendedName>
</protein>
<evidence type="ECO:0000256" key="8">
    <source>
        <dbReference type="SAM" id="Phobius"/>
    </source>
</evidence>
<evidence type="ECO:0000256" key="5">
    <source>
        <dbReference type="ARBA" id="ARBA00022777"/>
    </source>
</evidence>
<dbReference type="Gene3D" id="3.30.565.10">
    <property type="entry name" value="Histidine kinase-like ATPase, C-terminal domain"/>
    <property type="match status" value="1"/>
</dbReference>
<comment type="caution">
    <text evidence="10">The sequence shown here is derived from an EMBL/GenBank/DDBJ whole genome shotgun (WGS) entry which is preliminary data.</text>
</comment>
<sequence length="433" mass="49325">MIYSAIIDLLLASMIYFYGRKHEATKWAVLFLFFAGLGSFSDVAQAPVWHSLFFFILQACTPYGFIMFSIVYSETAIPRVKNIFACALALPIITTLLITPMKPDIQMDFLLLLFWAVPYYLAGCFLVIYAYLKEKNPLKRRNRLITACFIVPPVIMIVVVNHFERAVHTFGSYRYISLFVVIAFAVFIVSAIRFGVLGVRIKFEKQLHDQTIKGIVSGAAMLNHAMKNHITNIDMLTGRLKEHVQNRLHEQADEDIAVIQAETRQMMHMVKRIKKHIEDIEIVEGPASLSDIVAQALLSNRYLLEHKRISVLTDYSLPCNLICDKLHLQEVFANLIRNAVEAVEMDNGMLAIRIHESKKDFLVDFSNNGRGIDKETRAQLFEPFFSTKHHEDNFGLGLTYCYLIMQKHGGSIDVSSQQAGATFSIHLPKTRRA</sequence>
<feature type="transmembrane region" description="Helical" evidence="8">
    <location>
        <begin position="175"/>
        <end position="196"/>
    </location>
</feature>
<dbReference type="InterPro" id="IPR004358">
    <property type="entry name" value="Sig_transdc_His_kin-like_C"/>
</dbReference>
<dbReference type="InterPro" id="IPR005467">
    <property type="entry name" value="His_kinase_dom"/>
</dbReference>
<dbReference type="PROSITE" id="PS50109">
    <property type="entry name" value="HIS_KIN"/>
    <property type="match status" value="1"/>
</dbReference>
<evidence type="ECO:0000256" key="6">
    <source>
        <dbReference type="ARBA" id="ARBA00022840"/>
    </source>
</evidence>
<dbReference type="InterPro" id="IPR036890">
    <property type="entry name" value="HATPase_C_sf"/>
</dbReference>
<keyword evidence="7" id="KW-0902">Two-component regulatory system</keyword>
<keyword evidence="6" id="KW-0067">ATP-binding</keyword>
<dbReference type="EMBL" id="JAHZIK010001002">
    <property type="protein sequence ID" value="MBW7457901.1"/>
    <property type="molecule type" value="Genomic_DNA"/>
</dbReference>
<dbReference type="SMART" id="SM00387">
    <property type="entry name" value="HATPase_c"/>
    <property type="match status" value="1"/>
</dbReference>
<dbReference type="InterPro" id="IPR003594">
    <property type="entry name" value="HATPase_dom"/>
</dbReference>
<evidence type="ECO:0000256" key="2">
    <source>
        <dbReference type="ARBA" id="ARBA00012438"/>
    </source>
</evidence>
<dbReference type="PANTHER" id="PTHR44936">
    <property type="entry name" value="SENSOR PROTEIN CREC"/>
    <property type="match status" value="1"/>
</dbReference>
<gene>
    <name evidence="10" type="ORF">K0U00_28060</name>
</gene>
<keyword evidence="8" id="KW-0812">Transmembrane</keyword>
<name>A0ABS7CAE2_9BACL</name>
<accession>A0ABS7CAE2</accession>
<dbReference type="GO" id="GO:0016301">
    <property type="term" value="F:kinase activity"/>
    <property type="evidence" value="ECO:0007669"/>
    <property type="project" value="UniProtKB-KW"/>
</dbReference>
<dbReference type="EC" id="2.7.13.3" evidence="2"/>